<dbReference type="AlphaFoldDB" id="A0A5K4F5J7"/>
<protein>
    <submittedName>
        <fullName evidence="1">Uncharacterized protein</fullName>
    </submittedName>
</protein>
<dbReference type="ExpressionAtlas" id="A0A5K4F5J7">
    <property type="expression patterns" value="baseline"/>
</dbReference>
<dbReference type="WBParaSite" id="Smp_323330.2">
    <property type="protein sequence ID" value="Smp_323330.2"/>
    <property type="gene ID" value="Smp_323330"/>
</dbReference>
<organism evidence="1">
    <name type="scientific">Schistosoma mansoni</name>
    <name type="common">Blood fluke</name>
    <dbReference type="NCBI Taxonomy" id="6183"/>
    <lineage>
        <taxon>Eukaryota</taxon>
        <taxon>Metazoa</taxon>
        <taxon>Spiralia</taxon>
        <taxon>Lophotrochozoa</taxon>
        <taxon>Platyhelminthes</taxon>
        <taxon>Trematoda</taxon>
        <taxon>Digenea</taxon>
        <taxon>Strigeidida</taxon>
        <taxon>Schistosomatoidea</taxon>
        <taxon>Schistosomatidae</taxon>
        <taxon>Schistosoma</taxon>
    </lineage>
</organism>
<reference evidence="1" key="1">
    <citation type="submission" date="2019-11" db="UniProtKB">
        <authorList>
            <consortium name="WormBaseParasite"/>
        </authorList>
    </citation>
    <scope>IDENTIFICATION</scope>
    <source>
        <strain evidence="1">Puerto Rican</strain>
    </source>
</reference>
<evidence type="ECO:0000313" key="1">
    <source>
        <dbReference type="WBParaSite" id="Smp_323330.2"/>
    </source>
</evidence>
<proteinExistence type="predicted"/>
<dbReference type="InParanoid" id="A0A5K4F5J7"/>
<name>A0A5K4F5J7_SCHMA</name>
<accession>A0A5K4F5J7</accession>
<sequence>MKFLCGMVECKLVFTVMLLEPMIIRTICTVKCIH</sequence>